<gene>
    <name evidence="3 6" type="primary">purU</name>
    <name evidence="6" type="ORF">H6A34_01765</name>
</gene>
<dbReference type="PROSITE" id="PS51671">
    <property type="entry name" value="ACT"/>
    <property type="match status" value="1"/>
</dbReference>
<dbReference type="SUPFAM" id="SSF55021">
    <property type="entry name" value="ACT-like"/>
    <property type="match status" value="1"/>
</dbReference>
<comment type="similarity">
    <text evidence="3">Belongs to the PurU family.</text>
</comment>
<evidence type="ECO:0000256" key="1">
    <source>
        <dbReference type="ARBA" id="ARBA00022563"/>
    </source>
</evidence>
<reference evidence="6" key="2">
    <citation type="journal article" date="2021" name="Sci. Rep.">
        <title>The distribution of antibiotic resistance genes in chicken gut microbiota commensals.</title>
        <authorList>
            <person name="Juricova H."/>
            <person name="Matiasovicova J."/>
            <person name="Kubasova T."/>
            <person name="Cejkova D."/>
            <person name="Rychlik I."/>
        </authorList>
    </citation>
    <scope>NUCLEOTIDE SEQUENCE</scope>
    <source>
        <strain evidence="6">An824</strain>
    </source>
</reference>
<dbReference type="InterPro" id="IPR036477">
    <property type="entry name" value="Formyl_transf_N_sf"/>
</dbReference>
<evidence type="ECO:0000313" key="6">
    <source>
        <dbReference type="EMBL" id="MBM6672614.1"/>
    </source>
</evidence>
<dbReference type="SUPFAM" id="SSF53328">
    <property type="entry name" value="Formyltransferase"/>
    <property type="match status" value="1"/>
</dbReference>
<dbReference type="PIRSF" id="PIRSF036480">
    <property type="entry name" value="FormyFH4_hydr"/>
    <property type="match status" value="1"/>
</dbReference>
<dbReference type="InterPro" id="IPR044074">
    <property type="entry name" value="PurU_ACT"/>
</dbReference>
<dbReference type="InterPro" id="IPR041729">
    <property type="entry name" value="Formyl-FH4-Hydrolase_C"/>
</dbReference>
<dbReference type="InterPro" id="IPR002912">
    <property type="entry name" value="ACT_dom"/>
</dbReference>
<feature type="domain" description="ACT" evidence="5">
    <location>
        <begin position="6"/>
        <end position="90"/>
    </location>
</feature>
<comment type="pathway">
    <text evidence="3">Purine metabolism; IMP biosynthesis via de novo pathway; formate from 10-formyl-5,6,7,8-tetrahydrofolate: step 1/1.</text>
</comment>
<dbReference type="GO" id="GO:0006189">
    <property type="term" value="P:'de novo' IMP biosynthetic process"/>
    <property type="evidence" value="ECO:0007669"/>
    <property type="project" value="UniProtKB-UniRule"/>
</dbReference>
<dbReference type="NCBIfam" id="TIGR00655">
    <property type="entry name" value="PurU"/>
    <property type="match status" value="1"/>
</dbReference>
<comment type="catalytic activity">
    <reaction evidence="3">
        <text>(6R)-10-formyltetrahydrofolate + H2O = (6S)-5,6,7,8-tetrahydrofolate + formate + H(+)</text>
        <dbReference type="Rhea" id="RHEA:19833"/>
        <dbReference type="ChEBI" id="CHEBI:15377"/>
        <dbReference type="ChEBI" id="CHEBI:15378"/>
        <dbReference type="ChEBI" id="CHEBI:15740"/>
        <dbReference type="ChEBI" id="CHEBI:57453"/>
        <dbReference type="ChEBI" id="CHEBI:195366"/>
        <dbReference type="EC" id="3.5.1.10"/>
    </reaction>
</comment>
<dbReference type="PANTHER" id="PTHR42706:SF1">
    <property type="entry name" value="FORMYLTETRAHYDROFOLATE DEFORMYLASE 2, MITOCHONDRIAL"/>
    <property type="match status" value="1"/>
</dbReference>
<dbReference type="HAMAP" id="MF_01927">
    <property type="entry name" value="PurU"/>
    <property type="match status" value="1"/>
</dbReference>
<evidence type="ECO:0000256" key="2">
    <source>
        <dbReference type="ARBA" id="ARBA00022801"/>
    </source>
</evidence>
<keyword evidence="1 3" id="KW-0554">One-carbon metabolism</keyword>
<evidence type="ECO:0000259" key="5">
    <source>
        <dbReference type="PROSITE" id="PS51671"/>
    </source>
</evidence>
<evidence type="ECO:0000256" key="4">
    <source>
        <dbReference type="NCBIfam" id="TIGR00655"/>
    </source>
</evidence>
<protein>
    <recommendedName>
        <fullName evidence="3 4">Formyltetrahydrofolate deformylase</fullName>
        <ecNumber evidence="3 4">3.5.1.10</ecNumber>
    </recommendedName>
    <alternativeName>
        <fullName evidence="3">Formyl-FH(4) hydrolase</fullName>
    </alternativeName>
</protein>
<dbReference type="RefSeq" id="WP_021947133.1">
    <property type="nucleotide sequence ID" value="NZ_JACJJG010000004.1"/>
</dbReference>
<keyword evidence="3" id="KW-0658">Purine biosynthesis</keyword>
<dbReference type="NCBIfam" id="NF004684">
    <property type="entry name" value="PRK06027.1"/>
    <property type="match status" value="1"/>
</dbReference>
<dbReference type="InterPro" id="IPR045865">
    <property type="entry name" value="ACT-like_dom_sf"/>
</dbReference>
<name>A0A938WR66_9BACT</name>
<dbReference type="Proteomes" id="UP000706891">
    <property type="component" value="Unassembled WGS sequence"/>
</dbReference>
<dbReference type="EC" id="3.5.1.10" evidence="3 4"/>
<keyword evidence="7" id="KW-1185">Reference proteome</keyword>
<keyword evidence="2 3" id="KW-0378">Hydrolase</keyword>
<organism evidence="6 7">
    <name type="scientific">Marseilla massiliensis</name>
    <dbReference type="NCBI Taxonomy" id="1841864"/>
    <lineage>
        <taxon>Bacteria</taxon>
        <taxon>Pseudomonadati</taxon>
        <taxon>Bacteroidota</taxon>
        <taxon>Bacteroidia</taxon>
        <taxon>Bacteroidales</taxon>
        <taxon>Prevotellaceae</taxon>
        <taxon>Marseilla</taxon>
    </lineage>
</organism>
<reference evidence="6" key="1">
    <citation type="submission" date="2020-08" db="EMBL/GenBank/DDBJ databases">
        <authorList>
            <person name="Cejkova D."/>
            <person name="Kubasova T."/>
            <person name="Jahodarova E."/>
            <person name="Rychlik I."/>
        </authorList>
    </citation>
    <scope>NUCLEOTIDE SEQUENCE</scope>
    <source>
        <strain evidence="6">An824</strain>
    </source>
</reference>
<dbReference type="Gene3D" id="3.40.50.170">
    <property type="entry name" value="Formyl transferase, N-terminal domain"/>
    <property type="match status" value="1"/>
</dbReference>
<dbReference type="InterPro" id="IPR004810">
    <property type="entry name" value="PurU"/>
</dbReference>
<dbReference type="Gene3D" id="3.30.70.260">
    <property type="match status" value="1"/>
</dbReference>
<dbReference type="GO" id="GO:0006730">
    <property type="term" value="P:one-carbon metabolic process"/>
    <property type="evidence" value="ECO:0007669"/>
    <property type="project" value="UniProtKB-KW"/>
</dbReference>
<dbReference type="EMBL" id="JACJJG010000004">
    <property type="protein sequence ID" value="MBM6672614.1"/>
    <property type="molecule type" value="Genomic_DNA"/>
</dbReference>
<comment type="function">
    <text evidence="3">Catalyzes the hydrolysis of 10-formyltetrahydrofolate (formyl-FH4) to formate and tetrahydrofolate (FH4).</text>
</comment>
<dbReference type="CDD" id="cd08648">
    <property type="entry name" value="FMT_core_Formyl-FH4-Hydrolase_C"/>
    <property type="match status" value="1"/>
</dbReference>
<feature type="active site" evidence="3">
    <location>
        <position position="231"/>
    </location>
</feature>
<dbReference type="CDD" id="cd04875">
    <property type="entry name" value="ACT_F4HF-DF"/>
    <property type="match status" value="1"/>
</dbReference>
<dbReference type="PRINTS" id="PR01575">
    <property type="entry name" value="FFH4HYDRLASE"/>
</dbReference>
<dbReference type="GO" id="GO:0008864">
    <property type="term" value="F:formyltetrahydrofolate deformylase activity"/>
    <property type="evidence" value="ECO:0007669"/>
    <property type="project" value="UniProtKB-UniRule"/>
</dbReference>
<comment type="caution">
    <text evidence="6">The sequence shown here is derived from an EMBL/GenBank/DDBJ whole genome shotgun (WGS) entry which is preliminary data.</text>
</comment>
<dbReference type="InterPro" id="IPR002376">
    <property type="entry name" value="Formyl_transf_N"/>
</dbReference>
<evidence type="ECO:0000256" key="3">
    <source>
        <dbReference type="HAMAP-Rule" id="MF_01927"/>
    </source>
</evidence>
<sequence length="287" mass="33545">MKPTAILLLHCPDSQGIITEVTRFITDNNGNIVYLDQYVDRQDGMFFMRIEWELDGFIIPREKLKDYIQTLYAVRYDMTFNLYFNDVKPRMAIFVSKMSHCLYDLLARYKAGEWNVEIPCIVSNHEDLRYVAEQFGIPYYVWSIKKDHSNKAEVEQAEMELLKKEKVTFIVLARYMQIISEKLISAYPHHIINIHHSFLPAFIGAKPYHQAWERGVKIVGATSHYVTMELDAGPIIEQDVVRISHKDTPESLVLKGRDLEKIVLSRAVTKHIERKILTYNNKTIIFS</sequence>
<evidence type="ECO:0000313" key="7">
    <source>
        <dbReference type="Proteomes" id="UP000706891"/>
    </source>
</evidence>
<accession>A0A938WR66</accession>
<proteinExistence type="inferred from homology"/>
<dbReference type="AlphaFoldDB" id="A0A938WR66"/>
<dbReference type="PANTHER" id="PTHR42706">
    <property type="entry name" value="FORMYLTETRAHYDROFOLATE DEFORMYLASE"/>
    <property type="match status" value="1"/>
</dbReference>
<dbReference type="Pfam" id="PF00551">
    <property type="entry name" value="Formyl_trans_N"/>
    <property type="match status" value="1"/>
</dbReference>